<sequence>MLLSSRSLLAFSVSSALISGTCLYSHQVQSADNLLIINSNIEEWIKDLSYLSSIDNQSAVVVDGNGTYANLAQVNASTTGSNASAILISNNAYLTNKGANTKILTSGVNSHGISAIDSGYFNVVELTIKTTGSGSDALRIQASKGNFVQNLKVRTDNINSNGAYLIGHDSAETSLYINQSQIDTLGDGSAGVRMRSLNASEKVFLYMDGQTNITTAGEKSEGINAVGAGTSGWIAGGDNDRLTIQTSGNTSSGVFVGSGANLTIHNMNVLTTGTLSNGIQVSGSGSSLNIKDSEVKAKGSRSFGIIAHDGGKLVGDNLSITADDTHGVKSWNSGDISIKNSTIKAANKGLFSEVTLDNKTSLLDAQDMVIDADSHGVMASASSTLSQAHNTRATVTLSGTNQIRSQDSTLFARLGGNILADIQGGLLNTGSISGASTLHAQGGVIDALLDGTTVMNQGMLITSVVDQYANAGEVSLTAKNLAMSGDVLADVQSIANLSLENASWTGRVTNGTTFSVDASSQWNVSGNSDVASLAHSGNIRFISPTVNDFKTLTVQGDYQGNDGTLTINTIINDDLSPTDKLIVEGNTQGMTNLHVNSVAGSGGLTSNGIEVVRVAGSSDGRFVLVNRVSAGGYEYLLHQGGAVSGNDGNWYLRSELPKELNPDPKPTPTPNPDANSGAGAKPELISPEVGAYATNVALSNTLFMHSLHDRLGEPQFTERLKGQMANPTSMWLRVVGAREKGRVADSLRTHTKSALVHLGGDIAQWSANGQDRLHLGVMGGYADAKTKVRSGRLGYLAEGNVHGYSAGMYATWYANEQDGTGLYTDSWITYSWFDNQVKGEKMRDENYDSSGISASLESGYTYKTYQGKNKSVFIQPKAQLVWLGVKADDHSDASGNRIVQDNNGNLMSKLGMRVFMQGISPANRQQTFQPFAEVSWIHNTHPYGINYQGNQGPSFSQQGTRNLGEVKLGLQGSLTDNFSIWGQVSDQIGTRGYHRTEGVIGAKYSF</sequence>
<dbReference type="Gene3D" id="2.40.128.130">
    <property type="entry name" value="Autotransporter beta-domain"/>
    <property type="match status" value="1"/>
</dbReference>
<dbReference type="PANTHER" id="PTHR12338">
    <property type="entry name" value="AUTOTRANSPORTER"/>
    <property type="match status" value="1"/>
</dbReference>
<dbReference type="InterPro" id="IPR005546">
    <property type="entry name" value="Autotransporte_beta"/>
</dbReference>
<feature type="domain" description="Autotransporter" evidence="2">
    <location>
        <begin position="723"/>
        <end position="1006"/>
    </location>
</feature>
<dbReference type="SMART" id="SM00869">
    <property type="entry name" value="Autotransporter"/>
    <property type="match status" value="1"/>
</dbReference>
<dbReference type="PANTHER" id="PTHR12338:SF5">
    <property type="entry name" value="ANTIGEN 43-RELATED"/>
    <property type="match status" value="1"/>
</dbReference>
<dbReference type="GO" id="GO:0019867">
    <property type="term" value="C:outer membrane"/>
    <property type="evidence" value="ECO:0007669"/>
    <property type="project" value="InterPro"/>
</dbReference>
<name>A0AAJ4W9A8_9GAMM</name>
<dbReference type="InterPro" id="IPR011050">
    <property type="entry name" value="Pectin_lyase_fold/virulence"/>
</dbReference>
<dbReference type="Gene3D" id="2.160.20.20">
    <property type="match status" value="1"/>
</dbReference>
<dbReference type="InterPro" id="IPR012332">
    <property type="entry name" value="Autotransporter_pectin_lyase_C"/>
</dbReference>
<protein>
    <submittedName>
        <fullName evidence="3">Autotransporter family porin</fullName>
    </submittedName>
</protein>
<evidence type="ECO:0000259" key="2">
    <source>
        <dbReference type="PROSITE" id="PS51208"/>
    </source>
</evidence>
<dbReference type="Proteomes" id="UP000226420">
    <property type="component" value="Unassembled WGS sequence"/>
</dbReference>
<feature type="region of interest" description="Disordered" evidence="1">
    <location>
        <begin position="653"/>
        <end position="682"/>
    </location>
</feature>
<evidence type="ECO:0000256" key="1">
    <source>
        <dbReference type="SAM" id="MobiDB-lite"/>
    </source>
</evidence>
<reference evidence="3 4" key="1">
    <citation type="submission" date="2016-10" db="EMBL/GenBank/DDBJ databases">
        <authorList>
            <person name="Varghese N."/>
            <person name="Submissions S."/>
        </authorList>
    </citation>
    <scope>NUCLEOTIDE SEQUENCE [LARGE SCALE GENOMIC DNA]</scope>
    <source>
        <strain evidence="3 4">DSM 5563</strain>
    </source>
</reference>
<dbReference type="CDD" id="cd01344">
    <property type="entry name" value="PL2_Passenger_AT"/>
    <property type="match status" value="1"/>
</dbReference>
<organism evidence="3 4">
    <name type="scientific">Pragia fontium DSM 5563 = ATCC 49100</name>
    <dbReference type="NCBI Taxonomy" id="1122977"/>
    <lineage>
        <taxon>Bacteria</taxon>
        <taxon>Pseudomonadati</taxon>
        <taxon>Pseudomonadota</taxon>
        <taxon>Gammaproteobacteria</taxon>
        <taxon>Enterobacterales</taxon>
        <taxon>Budviciaceae</taxon>
        <taxon>Pragia</taxon>
    </lineage>
</organism>
<dbReference type="SUPFAM" id="SSF51126">
    <property type="entry name" value="Pectin lyase-like"/>
    <property type="match status" value="1"/>
</dbReference>
<dbReference type="EMBL" id="FOLW01000002">
    <property type="protein sequence ID" value="SFC46564.1"/>
    <property type="molecule type" value="Genomic_DNA"/>
</dbReference>
<dbReference type="PROSITE" id="PS51208">
    <property type="entry name" value="AUTOTRANSPORTER"/>
    <property type="match status" value="1"/>
</dbReference>
<dbReference type="SUPFAM" id="SSF103515">
    <property type="entry name" value="Autotransporter"/>
    <property type="match status" value="1"/>
</dbReference>
<dbReference type="Pfam" id="PF18883">
    <property type="entry name" value="AC_1"/>
    <property type="match status" value="1"/>
</dbReference>
<dbReference type="RefSeq" id="WP_083399635.1">
    <property type="nucleotide sequence ID" value="NZ_FOLW01000002.1"/>
</dbReference>
<dbReference type="Pfam" id="PF03797">
    <property type="entry name" value="Autotransporter"/>
    <property type="match status" value="1"/>
</dbReference>
<dbReference type="InterPro" id="IPR050909">
    <property type="entry name" value="Bact_Autotransporter_VF"/>
</dbReference>
<gene>
    <name evidence="3" type="ORF">SAMN02745723_102425</name>
</gene>
<dbReference type="AlphaFoldDB" id="A0AAJ4W9A8"/>
<accession>A0AAJ4W9A8</accession>
<dbReference type="InterPro" id="IPR036709">
    <property type="entry name" value="Autotransporte_beta_dom_sf"/>
</dbReference>
<dbReference type="InterPro" id="IPR006315">
    <property type="entry name" value="OM_autotransptr_brl_dom"/>
</dbReference>
<evidence type="ECO:0000313" key="3">
    <source>
        <dbReference type="EMBL" id="SFC46564.1"/>
    </source>
</evidence>
<evidence type="ECO:0000313" key="4">
    <source>
        <dbReference type="Proteomes" id="UP000226420"/>
    </source>
</evidence>
<dbReference type="NCBIfam" id="TIGR01414">
    <property type="entry name" value="autotrans_barl"/>
    <property type="match status" value="1"/>
</dbReference>
<dbReference type="InterPro" id="IPR043990">
    <property type="entry name" value="AC_1"/>
</dbReference>
<proteinExistence type="predicted"/>
<comment type="caution">
    <text evidence="3">The sequence shown here is derived from an EMBL/GenBank/DDBJ whole genome shotgun (WGS) entry which is preliminary data.</text>
</comment>